<dbReference type="KEGG" id="bcai:K788_0001535"/>
<evidence type="ECO:0000256" key="3">
    <source>
        <dbReference type="ARBA" id="ARBA00022723"/>
    </source>
</evidence>
<evidence type="ECO:0000256" key="1">
    <source>
        <dbReference type="ARBA" id="ARBA00022630"/>
    </source>
</evidence>
<dbReference type="Proteomes" id="UP000019146">
    <property type="component" value="Plasmid unnamed"/>
</dbReference>
<proteinExistence type="predicted"/>
<keyword evidence="1" id="KW-0285">Flavoprotein</keyword>
<dbReference type="NCBIfam" id="NF041259">
    <property type="entry name" value="mono_DmmA_fam"/>
    <property type="match status" value="1"/>
</dbReference>
<gene>
    <name evidence="9" type="ORF">K788_0001535</name>
</gene>
<keyword evidence="3" id="KW-0479">Metal-binding</keyword>
<dbReference type="GO" id="GO:0051537">
    <property type="term" value="F:2 iron, 2 sulfur cluster binding"/>
    <property type="evidence" value="ECO:0007669"/>
    <property type="project" value="UniProtKB-KW"/>
</dbReference>
<keyword evidence="4" id="KW-0560">Oxidoreductase</keyword>
<feature type="domain" description="Dimethylamine monooxygenase subunit DmmA-like C-terminal" evidence="7">
    <location>
        <begin position="136"/>
        <end position="179"/>
    </location>
</feature>
<dbReference type="InterPro" id="IPR048037">
    <property type="entry name" value="DmmA-like_C"/>
</dbReference>
<dbReference type="GO" id="GO:0046872">
    <property type="term" value="F:metal ion binding"/>
    <property type="evidence" value="ECO:0007669"/>
    <property type="project" value="UniProtKB-KW"/>
</dbReference>
<evidence type="ECO:0000259" key="7">
    <source>
        <dbReference type="Pfam" id="PF22289"/>
    </source>
</evidence>
<keyword evidence="6" id="KW-0411">Iron-sulfur</keyword>
<sequence>MTSTNTSRPVYTPLAPDLHGTRHWLVTNGASAEDRVRVSLALAGLAPMSMWEVNDPTRHGAGITFHDVRERTFTDEAALYTAFDLALRDTTTATIGLRIYVLGSEPFIWSIRRIAQHHGLAPEAVQVQHSGTLQRRVYCIHCHAFNDPVTRNVVACCGCGRHLLVRDHFSRRLAAFMGVQADAEVPGELPAISQPYL</sequence>
<dbReference type="EMBL" id="CP012748">
    <property type="protein sequence ID" value="ALL70109.1"/>
    <property type="molecule type" value="Genomic_DNA"/>
</dbReference>
<evidence type="ECO:0000313" key="10">
    <source>
        <dbReference type="Proteomes" id="UP000019146"/>
    </source>
</evidence>
<dbReference type="Pfam" id="PF22290">
    <property type="entry name" value="DmmA-like_N"/>
    <property type="match status" value="1"/>
</dbReference>
<organism evidence="9 10">
    <name type="scientific">Paraburkholderia caribensis MBA4</name>
    <dbReference type="NCBI Taxonomy" id="1323664"/>
    <lineage>
        <taxon>Bacteria</taxon>
        <taxon>Pseudomonadati</taxon>
        <taxon>Pseudomonadota</taxon>
        <taxon>Betaproteobacteria</taxon>
        <taxon>Burkholderiales</taxon>
        <taxon>Burkholderiaceae</taxon>
        <taxon>Paraburkholderia</taxon>
    </lineage>
</organism>
<feature type="domain" description="Dimethylamine monooxygenase subunit DmmA-like N-terminal" evidence="8">
    <location>
        <begin position="6"/>
        <end position="123"/>
    </location>
</feature>
<dbReference type="AlphaFoldDB" id="A0A0N7JVT5"/>
<evidence type="ECO:0000256" key="4">
    <source>
        <dbReference type="ARBA" id="ARBA00023002"/>
    </source>
</evidence>
<keyword evidence="5" id="KW-0408">Iron</keyword>
<keyword evidence="2" id="KW-0001">2Fe-2S</keyword>
<geneLocation type="plasmid" evidence="10"/>
<dbReference type="GO" id="GO:0016491">
    <property type="term" value="F:oxidoreductase activity"/>
    <property type="evidence" value="ECO:0007669"/>
    <property type="project" value="UniProtKB-KW"/>
</dbReference>
<reference evidence="9 10" key="1">
    <citation type="journal article" date="2014" name="Genome Announc.">
        <title>Draft Genome Sequence of the Haloacid-Degrading Burkholderia caribensis Strain MBA4.</title>
        <authorList>
            <person name="Pan Y."/>
            <person name="Kong K.F."/>
            <person name="Tsang J.S."/>
        </authorList>
    </citation>
    <scope>NUCLEOTIDE SEQUENCE [LARGE SCALE GENOMIC DNA]</scope>
    <source>
        <strain evidence="9 10">MBA4</strain>
        <plasmid evidence="10">Plasmid</plasmid>
    </source>
</reference>
<evidence type="ECO:0000259" key="8">
    <source>
        <dbReference type="Pfam" id="PF22290"/>
    </source>
</evidence>
<keyword evidence="9" id="KW-0614">Plasmid</keyword>
<dbReference type="GeneID" id="69973612"/>
<evidence type="ECO:0000313" key="9">
    <source>
        <dbReference type="EMBL" id="ALL70109.1"/>
    </source>
</evidence>
<protein>
    <submittedName>
        <fullName evidence="9">Uncharacterized protein</fullName>
    </submittedName>
</protein>
<dbReference type="InterPro" id="IPR054582">
    <property type="entry name" value="DmmA-like_N"/>
</dbReference>
<name>A0A0N7JVT5_9BURK</name>
<dbReference type="RefSeq" id="WP_035994834.1">
    <property type="nucleotide sequence ID" value="NZ_CP012748.1"/>
</dbReference>
<evidence type="ECO:0000256" key="5">
    <source>
        <dbReference type="ARBA" id="ARBA00023004"/>
    </source>
</evidence>
<evidence type="ECO:0000256" key="2">
    <source>
        <dbReference type="ARBA" id="ARBA00022714"/>
    </source>
</evidence>
<evidence type="ECO:0000256" key="6">
    <source>
        <dbReference type="ARBA" id="ARBA00023014"/>
    </source>
</evidence>
<accession>A0A0N7JVT5</accession>
<dbReference type="Pfam" id="PF22289">
    <property type="entry name" value="DmmA-like_C"/>
    <property type="match status" value="1"/>
</dbReference>